<evidence type="ECO:0008006" key="3">
    <source>
        <dbReference type="Google" id="ProtNLM"/>
    </source>
</evidence>
<accession>A0ABW7JM19</accession>
<sequence length="110" mass="12190">MHSNRTVLPARLTDALATLEGAIALLSKIDVTGLTDRDRIAIRHRLNAGAMIIDTFQQDLIIRIQDNWVPGELGDDDLAGILAENLRITRTEASARIRAANDRRDRMMGS</sequence>
<comment type="caution">
    <text evidence="1">The sequence shown here is derived from an EMBL/GenBank/DDBJ whole genome shotgun (WGS) entry which is preliminary data.</text>
</comment>
<evidence type="ECO:0000313" key="2">
    <source>
        <dbReference type="Proteomes" id="UP001609175"/>
    </source>
</evidence>
<organism evidence="1 2">
    <name type="scientific">Antrihabitans spumae</name>
    <dbReference type="NCBI Taxonomy" id="3373370"/>
    <lineage>
        <taxon>Bacteria</taxon>
        <taxon>Bacillati</taxon>
        <taxon>Actinomycetota</taxon>
        <taxon>Actinomycetes</taxon>
        <taxon>Mycobacteriales</taxon>
        <taxon>Nocardiaceae</taxon>
        <taxon>Antrihabitans</taxon>
    </lineage>
</organism>
<protein>
    <recommendedName>
        <fullName evidence="3">DUF222 domain-containing protein</fullName>
    </recommendedName>
</protein>
<dbReference type="Proteomes" id="UP001609175">
    <property type="component" value="Unassembled WGS sequence"/>
</dbReference>
<name>A0ABW7JM19_9NOCA</name>
<reference evidence="1 2" key="1">
    <citation type="submission" date="2024-10" db="EMBL/GenBank/DDBJ databases">
        <authorList>
            <person name="Riesco R."/>
        </authorList>
    </citation>
    <scope>NUCLEOTIDE SEQUENCE [LARGE SCALE GENOMIC DNA]</scope>
    <source>
        <strain evidence="1 2">NCIMB 15449</strain>
    </source>
</reference>
<dbReference type="RefSeq" id="WP_395113054.1">
    <property type="nucleotide sequence ID" value="NZ_JBIMSO010000025.1"/>
</dbReference>
<evidence type="ECO:0000313" key="1">
    <source>
        <dbReference type="EMBL" id="MFH5207629.1"/>
    </source>
</evidence>
<gene>
    <name evidence="1" type="ORF">ACHIPZ_05285</name>
</gene>
<proteinExistence type="predicted"/>
<dbReference type="EMBL" id="JBIMSO010000025">
    <property type="protein sequence ID" value="MFH5207629.1"/>
    <property type="molecule type" value="Genomic_DNA"/>
</dbReference>